<comment type="caution">
    <text evidence="1">The sequence shown here is derived from an EMBL/GenBank/DDBJ whole genome shotgun (WGS) entry which is preliminary data.</text>
</comment>
<keyword evidence="2" id="KW-1185">Reference proteome</keyword>
<accession>A0ABW5N5K4</accession>
<gene>
    <name evidence="1" type="ORF">ACFSTE_08215</name>
</gene>
<evidence type="ECO:0000313" key="1">
    <source>
        <dbReference type="EMBL" id="MFD2590815.1"/>
    </source>
</evidence>
<dbReference type="InterPro" id="IPR028974">
    <property type="entry name" value="TSP_type-3_rpt"/>
</dbReference>
<name>A0ABW5N5K4_9FLAO</name>
<sequence>MIHSIRTSKFSKVLASYLSIQLFISTIQPSNLFALTGGPSQPEFTAFTPIGTSDMVNLSSGNFNYNIPVMDVGGYPLNLAYDSGITMDQEASWVGLGWNLNVGQINRQVRGLPDDFKGDEMIYESSMKPNVTVGVRAEVDFQLFGYETVDEVNKLTGGVGGNASLGVNLKYNNYTGISFSPSYGISFNLADAVTVGVDVETSATEGVSVSPRASASALLANMEDSAITGSLNAGISYNSNQGLSNFNISSSLGITGIKDTNHAEYKRVEGVKGQTSSRGQGFGSVSFNNITMTPRKRTALVNNNGTVAVSLGGDIFGADVEGEVSAMGAVQKVKETIKKEKAYGYEFTGYATPDDIKDYNREKDNIISKTTLMLPVANYTYDLYSVQGQGVGGMFRPFRSQIGQINDDLVEDESSSLSLGVEIEPGTGYHFGANFTNAPSVSRTGIWKTKALQHFKQERENTRSSDEKIDYEPVYFKYIGEPRVDHDQQMFEGLGAYAPIALEIGGSKSSFNKYANNNFRIKEYDANKKPTYRSLPGFNTKFKRSKRDVRNQNVQKIKVNELAKFYNETYANSRINPKAAPHHTAEIRIQKADGATYVFGETAYNTRKREVTFATNSSSYNCAEGVVTYLSGENSINNKSGIDHFYDAVETPAYAHSYLLSTVLSSDYEDLEGDGPTDDDLGAYTNFIYKNRGGIYNWRVPYSKTPRQASYNAGLNTDRYDQKGSYIYGEKEIKYLDRIITKTHVALFDLSPRKDGRGAAGENGGALSSGQQMYKIDKIRLYSKPEALKANILDNDPTNDLPISTIKTAHFIYDYSQCKGIENNLGGTTNSNELSNQGGKLTLKKVYFTYRSSNMGKYTPYEFNYEGNNPNYNLKSYNVWGGYKPNTNGGCNTSDPLTTPEFPYVTQDDKAIEDTYASAWSLTSVHLPSGGKVELTYESDDYQYVQDRKTMQMFKVIGAGEREIPGNPWENQKLYKSSVLNVFDGDADYLYVQLPSDETITTEAAFRSKYLQGIGDKPIYFRFLMNMTKKGAKNSGSADYDYVTGYFEISKNKPIKVFKTQDGKVYASIPMKMTDLEGGIAGTKKVNPITKAGWYFGRKYLNSLIYGLNANYRTENIQSIAKKVLSSFKANVDILTGPNGKLRSNSILCAQRFIPEKSWIRLSTPKNYKLGGGARVKKLVMKDQWNKMVDATIPDTNTKYLKEYGQTYQYMLEDGSSSGVATYEPNQSKENPLVEPFYNNSERLIAPREVNYVEKPFGESFFPSANVTYSRVTVRNLAREGITKHATGKVVSEFFTSKDYPTQVDYTDIDHPNNYATNQNQFLENMLKGLFGGEVKSRNEYALSQGFVIHTNDMNGKMKSQKVYGEGQEKPVSSVTYKYSTKEGDETRLNNKVVVINKDGTVGKDQQIGVDYDVVTDFRESYSNSKTEGVKANVVALVFGVVVIPIPTIVPSRTELENVAYSTTTTKVIHTTAILKEKIATDLGAKVSTVNEAWDAETGQVLLTRTINEFDDEYYNFNFPAYWSYDNMGQASRNIGLTGTLQKSGNFFTMPEANRYFTLGDEMIATYGRAKLNERLWVVGFNPAGDGVMLMKRNGVVINVSNGAEINDTIKFKIIRSGYRNQQMANMAAITMMKNPILKSDGNHVTKIDAATFSLGQQTPLANNPRIINASAVAYNDFWNCQCESNLEFAPEPLSGGKLTEISQEDYPFENPFNPYVYNAKGEWRAKKSYAYLTERTNVNEGVPTRVHTRREGYFKKFTPYYSPTQNGWQKATTADTDWTFASEVTQYSPFGAELENQDALGRYSAAQYGYNYTLPTAVGSNSRYSDMGMDGFEEYAFMNVDSAHFNFKHSVDKDGFEGIRITDQVAHTGRNSILIPANDKATLERHLIGETPKDEDYDGDGIIEEDNCPYTPGTNLSDYDGDGIGDICDDDAVPQITGRYTTNEVLYLAGGIKECIGRSAEFTIHGNPNDTIQYGIVFHQTNYRQMALSINDKVVFNHDDVRGKEGERFMFNDIVLDITGKKYIDLDFDVVRGGSGEGNNTWEMEFMILNKHTGSPLHGASFNLRSEGERIEKCGEPEWGDIDQIKH</sequence>
<protein>
    <recommendedName>
        <fullName evidence="3">PA14 domain-containing protein</fullName>
    </recommendedName>
</protein>
<organism evidence="1 2">
    <name type="scientific">Aquimarina hainanensis</name>
    <dbReference type="NCBI Taxonomy" id="1578017"/>
    <lineage>
        <taxon>Bacteria</taxon>
        <taxon>Pseudomonadati</taxon>
        <taxon>Bacteroidota</taxon>
        <taxon>Flavobacteriia</taxon>
        <taxon>Flavobacteriales</taxon>
        <taxon>Flavobacteriaceae</taxon>
        <taxon>Aquimarina</taxon>
    </lineage>
</organism>
<dbReference type="RefSeq" id="WP_378258439.1">
    <property type="nucleotide sequence ID" value="NZ_JBHSJV010000001.1"/>
</dbReference>
<reference evidence="2" key="1">
    <citation type="journal article" date="2019" name="Int. J. Syst. Evol. Microbiol.">
        <title>The Global Catalogue of Microorganisms (GCM) 10K type strain sequencing project: providing services to taxonomists for standard genome sequencing and annotation.</title>
        <authorList>
            <consortium name="The Broad Institute Genomics Platform"/>
            <consortium name="The Broad Institute Genome Sequencing Center for Infectious Disease"/>
            <person name="Wu L."/>
            <person name="Ma J."/>
        </authorList>
    </citation>
    <scope>NUCLEOTIDE SEQUENCE [LARGE SCALE GENOMIC DNA]</scope>
    <source>
        <strain evidence="2">KCTC 42423</strain>
    </source>
</reference>
<evidence type="ECO:0008006" key="3">
    <source>
        <dbReference type="Google" id="ProtNLM"/>
    </source>
</evidence>
<dbReference type="EMBL" id="JBHULX010000005">
    <property type="protein sequence ID" value="MFD2590815.1"/>
    <property type="molecule type" value="Genomic_DNA"/>
</dbReference>
<dbReference type="Proteomes" id="UP001597459">
    <property type="component" value="Unassembled WGS sequence"/>
</dbReference>
<evidence type="ECO:0000313" key="2">
    <source>
        <dbReference type="Proteomes" id="UP001597459"/>
    </source>
</evidence>
<proteinExistence type="predicted"/>
<dbReference type="Gene3D" id="4.10.1080.10">
    <property type="entry name" value="TSP type-3 repeat"/>
    <property type="match status" value="1"/>
</dbReference>
<dbReference type="SUPFAM" id="SSF103647">
    <property type="entry name" value="TSP type-3 repeat"/>
    <property type="match status" value="1"/>
</dbReference>